<keyword evidence="2" id="KW-0812">Transmembrane</keyword>
<reference evidence="3" key="1">
    <citation type="submission" date="2021-02" db="EMBL/GenBank/DDBJ databases">
        <authorList>
            <person name="Palmer J.M."/>
        </authorList>
    </citation>
    <scope>NUCLEOTIDE SEQUENCE</scope>
    <source>
        <strain evidence="3">SCRP734</strain>
    </source>
</reference>
<dbReference type="EMBL" id="JAGDFM010000135">
    <property type="protein sequence ID" value="KAG7384901.1"/>
    <property type="molecule type" value="Genomic_DNA"/>
</dbReference>
<comment type="caution">
    <text evidence="3">The sequence shown here is derived from an EMBL/GenBank/DDBJ whole genome shotgun (WGS) entry which is preliminary data.</text>
</comment>
<feature type="transmembrane region" description="Helical" evidence="2">
    <location>
        <begin position="83"/>
        <end position="105"/>
    </location>
</feature>
<dbReference type="OrthoDB" id="76127at2759"/>
<keyword evidence="2" id="KW-0472">Membrane</keyword>
<accession>A0A8T1VUJ4</accession>
<feature type="compositionally biased region" description="Low complexity" evidence="1">
    <location>
        <begin position="178"/>
        <end position="192"/>
    </location>
</feature>
<evidence type="ECO:0000256" key="2">
    <source>
        <dbReference type="SAM" id="Phobius"/>
    </source>
</evidence>
<feature type="region of interest" description="Disordered" evidence="1">
    <location>
        <begin position="176"/>
        <end position="226"/>
    </location>
</feature>
<evidence type="ECO:0000256" key="1">
    <source>
        <dbReference type="SAM" id="MobiDB-lite"/>
    </source>
</evidence>
<feature type="transmembrane region" description="Helical" evidence="2">
    <location>
        <begin position="51"/>
        <end position="71"/>
    </location>
</feature>
<sequence length="226" mass="24212">MPGQGSRLTRRAKKKNPVNAPLAVLTPEQKWWKAVGRLAQVQLGCSLLMQLSYVAFPAYNFSLALWCLLACTPSWSAKYTRLVPLHMLAISFSVVTDVIWMSLWVSGRVFFDQFCNANGVSIVSCGGASDHFPGCSTNQFALFTLILNLLAKVATVVSMQRIHAITVVNRTKHRNHVAADGTSDTSSAASGAEVKPLPDRSKDAAAGQERSSSNGSSGGARGTVAN</sequence>
<feature type="compositionally biased region" description="Gly residues" evidence="1">
    <location>
        <begin position="216"/>
        <end position="226"/>
    </location>
</feature>
<organism evidence="3 4">
    <name type="scientific">Phytophthora pseudosyringae</name>
    <dbReference type="NCBI Taxonomy" id="221518"/>
    <lineage>
        <taxon>Eukaryota</taxon>
        <taxon>Sar</taxon>
        <taxon>Stramenopiles</taxon>
        <taxon>Oomycota</taxon>
        <taxon>Peronosporomycetes</taxon>
        <taxon>Peronosporales</taxon>
        <taxon>Peronosporaceae</taxon>
        <taxon>Phytophthora</taxon>
    </lineage>
</organism>
<keyword evidence="4" id="KW-1185">Reference proteome</keyword>
<dbReference type="AlphaFoldDB" id="A0A8T1VUJ4"/>
<evidence type="ECO:0000313" key="4">
    <source>
        <dbReference type="Proteomes" id="UP000694044"/>
    </source>
</evidence>
<name>A0A8T1VUJ4_9STRA</name>
<proteinExistence type="predicted"/>
<protein>
    <submittedName>
        <fullName evidence="3">Uncharacterized protein</fullName>
    </submittedName>
</protein>
<gene>
    <name evidence="3" type="ORF">PHYPSEUDO_002122</name>
</gene>
<keyword evidence="2" id="KW-1133">Transmembrane helix</keyword>
<evidence type="ECO:0000313" key="3">
    <source>
        <dbReference type="EMBL" id="KAG7384901.1"/>
    </source>
</evidence>
<dbReference type="Proteomes" id="UP000694044">
    <property type="component" value="Unassembled WGS sequence"/>
</dbReference>